<organism evidence="9 10">
    <name type="scientific">Triangularia verruculosa</name>
    <dbReference type="NCBI Taxonomy" id="2587418"/>
    <lineage>
        <taxon>Eukaryota</taxon>
        <taxon>Fungi</taxon>
        <taxon>Dikarya</taxon>
        <taxon>Ascomycota</taxon>
        <taxon>Pezizomycotina</taxon>
        <taxon>Sordariomycetes</taxon>
        <taxon>Sordariomycetidae</taxon>
        <taxon>Sordariales</taxon>
        <taxon>Podosporaceae</taxon>
        <taxon>Triangularia</taxon>
    </lineage>
</organism>
<dbReference type="GO" id="GO:0000319">
    <property type="term" value="F:sulfite transmembrane transporter activity"/>
    <property type="evidence" value="ECO:0007669"/>
    <property type="project" value="TreeGrafter"/>
</dbReference>
<name>A0AAN6XHM8_9PEZI</name>
<feature type="transmembrane region" description="Helical" evidence="8">
    <location>
        <begin position="234"/>
        <end position="254"/>
    </location>
</feature>
<dbReference type="InterPro" id="IPR038665">
    <property type="entry name" value="Voltage-dep_anion_channel_sf"/>
</dbReference>
<dbReference type="Proteomes" id="UP001303160">
    <property type="component" value="Unassembled WGS sequence"/>
</dbReference>
<dbReference type="InterPro" id="IPR051629">
    <property type="entry name" value="Sulfite_efflux_TDT"/>
</dbReference>
<dbReference type="PANTHER" id="PTHR31686:SF3">
    <property type="entry name" value="ACID TRANSPORT PROTEIN, PUTATIVE (AFU_ORTHOLOGUE AFUA_4G09410)-RELATED"/>
    <property type="match status" value="1"/>
</dbReference>
<keyword evidence="10" id="KW-1185">Reference proteome</keyword>
<feature type="transmembrane region" description="Helical" evidence="8">
    <location>
        <begin position="149"/>
        <end position="177"/>
    </location>
</feature>
<feature type="transmembrane region" description="Helical" evidence="8">
    <location>
        <begin position="79"/>
        <end position="98"/>
    </location>
</feature>
<reference evidence="9" key="1">
    <citation type="journal article" date="2023" name="Mol. Phylogenet. Evol.">
        <title>Genome-scale phylogeny and comparative genomics of the fungal order Sordariales.</title>
        <authorList>
            <person name="Hensen N."/>
            <person name="Bonometti L."/>
            <person name="Westerberg I."/>
            <person name="Brannstrom I.O."/>
            <person name="Guillou S."/>
            <person name="Cros-Aarteil S."/>
            <person name="Calhoun S."/>
            <person name="Haridas S."/>
            <person name="Kuo A."/>
            <person name="Mondo S."/>
            <person name="Pangilinan J."/>
            <person name="Riley R."/>
            <person name="LaButti K."/>
            <person name="Andreopoulos B."/>
            <person name="Lipzen A."/>
            <person name="Chen C."/>
            <person name="Yan M."/>
            <person name="Daum C."/>
            <person name="Ng V."/>
            <person name="Clum A."/>
            <person name="Steindorff A."/>
            <person name="Ohm R.A."/>
            <person name="Martin F."/>
            <person name="Silar P."/>
            <person name="Natvig D.O."/>
            <person name="Lalanne C."/>
            <person name="Gautier V."/>
            <person name="Ament-Velasquez S.L."/>
            <person name="Kruys A."/>
            <person name="Hutchinson M.I."/>
            <person name="Powell A.J."/>
            <person name="Barry K."/>
            <person name="Miller A.N."/>
            <person name="Grigoriev I.V."/>
            <person name="Debuchy R."/>
            <person name="Gladieux P."/>
            <person name="Hiltunen Thoren M."/>
            <person name="Johannesson H."/>
        </authorList>
    </citation>
    <scope>NUCLEOTIDE SEQUENCE</scope>
    <source>
        <strain evidence="9">CBS 315.58</strain>
    </source>
</reference>
<feature type="transmembrane region" description="Helical" evidence="8">
    <location>
        <begin position="197"/>
        <end position="222"/>
    </location>
</feature>
<evidence type="ECO:0000256" key="7">
    <source>
        <dbReference type="ARBA" id="ARBA00023136"/>
    </source>
</evidence>
<keyword evidence="6 8" id="KW-1133">Transmembrane helix</keyword>
<comment type="subcellular location">
    <subcellularLocation>
        <location evidence="1">Cell membrane</location>
        <topology evidence="1">Multi-pass membrane protein</topology>
    </subcellularLocation>
</comment>
<dbReference type="PANTHER" id="PTHR31686">
    <property type="match status" value="1"/>
</dbReference>
<dbReference type="AlphaFoldDB" id="A0AAN6XHM8"/>
<keyword evidence="4" id="KW-1003">Cell membrane</keyword>
<gene>
    <name evidence="9" type="ORF">QBC40DRAFT_279123</name>
</gene>
<protein>
    <submittedName>
        <fullName evidence="9">Voltage-dependent anion channel</fullName>
    </submittedName>
</protein>
<evidence type="ECO:0000256" key="1">
    <source>
        <dbReference type="ARBA" id="ARBA00004651"/>
    </source>
</evidence>
<evidence type="ECO:0000256" key="5">
    <source>
        <dbReference type="ARBA" id="ARBA00022692"/>
    </source>
</evidence>
<comment type="caution">
    <text evidence="9">The sequence shown here is derived from an EMBL/GenBank/DDBJ whole genome shotgun (WGS) entry which is preliminary data.</text>
</comment>
<feature type="transmembrane region" description="Helical" evidence="8">
    <location>
        <begin position="311"/>
        <end position="336"/>
    </location>
</feature>
<evidence type="ECO:0000313" key="10">
    <source>
        <dbReference type="Proteomes" id="UP001303160"/>
    </source>
</evidence>
<feature type="transmembrane region" description="Helical" evidence="8">
    <location>
        <begin position="38"/>
        <end position="58"/>
    </location>
</feature>
<evidence type="ECO:0000256" key="4">
    <source>
        <dbReference type="ARBA" id="ARBA00022475"/>
    </source>
</evidence>
<dbReference type="Gene3D" id="1.50.10.150">
    <property type="entry name" value="Voltage-dependent anion channel"/>
    <property type="match status" value="1"/>
</dbReference>
<reference evidence="9" key="2">
    <citation type="submission" date="2023-05" db="EMBL/GenBank/DDBJ databases">
        <authorList>
            <consortium name="Lawrence Berkeley National Laboratory"/>
            <person name="Steindorff A."/>
            <person name="Hensen N."/>
            <person name="Bonometti L."/>
            <person name="Westerberg I."/>
            <person name="Brannstrom I.O."/>
            <person name="Guillou S."/>
            <person name="Cros-Aarteil S."/>
            <person name="Calhoun S."/>
            <person name="Haridas S."/>
            <person name="Kuo A."/>
            <person name="Mondo S."/>
            <person name="Pangilinan J."/>
            <person name="Riley R."/>
            <person name="Labutti K."/>
            <person name="Andreopoulos B."/>
            <person name="Lipzen A."/>
            <person name="Chen C."/>
            <person name="Yanf M."/>
            <person name="Daum C."/>
            <person name="Ng V."/>
            <person name="Clum A."/>
            <person name="Ohm R."/>
            <person name="Martin F."/>
            <person name="Silar P."/>
            <person name="Natvig D."/>
            <person name="Lalanne C."/>
            <person name="Gautier V."/>
            <person name="Ament-Velasquez S.L."/>
            <person name="Kruys A."/>
            <person name="Hutchinson M.I."/>
            <person name="Powell A.J."/>
            <person name="Barry K."/>
            <person name="Miller A.N."/>
            <person name="Grigoriev I.V."/>
            <person name="Debuchy R."/>
            <person name="Gladieux P."/>
            <person name="Thoren M.H."/>
            <person name="Johannesson H."/>
        </authorList>
    </citation>
    <scope>NUCLEOTIDE SEQUENCE</scope>
    <source>
        <strain evidence="9">CBS 315.58</strain>
    </source>
</reference>
<feature type="transmembrane region" description="Helical" evidence="8">
    <location>
        <begin position="348"/>
        <end position="369"/>
    </location>
</feature>
<feature type="transmembrane region" description="Helical" evidence="8">
    <location>
        <begin position="375"/>
        <end position="403"/>
    </location>
</feature>
<evidence type="ECO:0000256" key="6">
    <source>
        <dbReference type="ARBA" id="ARBA00022989"/>
    </source>
</evidence>
<evidence type="ECO:0000256" key="2">
    <source>
        <dbReference type="ARBA" id="ARBA00008566"/>
    </source>
</evidence>
<dbReference type="Pfam" id="PF03595">
    <property type="entry name" value="SLAC1"/>
    <property type="match status" value="1"/>
</dbReference>
<accession>A0AAN6XHM8</accession>
<feature type="transmembrane region" description="Helical" evidence="8">
    <location>
        <begin position="110"/>
        <end position="137"/>
    </location>
</feature>
<sequence length="415" mass="44364">MSRFAVPASLALLGMIIRLLPRISIDFRGLRTISDVFFMANLILFSTITPLFLLRLLLYPRRHLQLPIIERDSLQFAHLPLWATSFLGLVLFAAFVIAEGRVQPARGWGIAVYVCWWIGMACAVVIGFAIMTVLMSGSSIKGKTAYGRFAPLLAVLGGVTGVATGALIGAAICLPGAGVRPDQERIFDDKMAEPVIFFSICTVGAVLVMTMIVYSVLMHELLLVTGWPPPELTAAIFFFIGPLGQGGAALLFLGDAAGKVVLPPPPNFGADVGGVPIATASGVSGDDGITTGGVAIQHTLSPSLAALPLNMIGLIFALLLGGMAVAWLVLALINLFHRMARHELSWNSSWHGLVFNIATISITSLWLSLALESSFFRVATLVLLILSLLILLGNLVCLTRLAIKRSCCFRRTTGV</sequence>
<comment type="similarity">
    <text evidence="2">Belongs to the tellurite-resistance/dicarboxylate transporter (TDT) family.</text>
</comment>
<keyword evidence="3" id="KW-0813">Transport</keyword>
<dbReference type="InterPro" id="IPR004695">
    <property type="entry name" value="SLAC1/Mae1/Ssu1/TehA"/>
</dbReference>
<dbReference type="GO" id="GO:0005886">
    <property type="term" value="C:plasma membrane"/>
    <property type="evidence" value="ECO:0007669"/>
    <property type="project" value="UniProtKB-SubCell"/>
</dbReference>
<keyword evidence="5 8" id="KW-0812">Transmembrane</keyword>
<evidence type="ECO:0000256" key="3">
    <source>
        <dbReference type="ARBA" id="ARBA00022448"/>
    </source>
</evidence>
<dbReference type="EMBL" id="MU863913">
    <property type="protein sequence ID" value="KAK4200928.1"/>
    <property type="molecule type" value="Genomic_DNA"/>
</dbReference>
<evidence type="ECO:0000313" key="9">
    <source>
        <dbReference type="EMBL" id="KAK4200928.1"/>
    </source>
</evidence>
<keyword evidence="7 8" id="KW-0472">Membrane</keyword>
<proteinExistence type="inferred from homology"/>
<evidence type="ECO:0000256" key="8">
    <source>
        <dbReference type="SAM" id="Phobius"/>
    </source>
</evidence>